<dbReference type="GO" id="GO:0005737">
    <property type="term" value="C:cytoplasm"/>
    <property type="evidence" value="ECO:0007669"/>
    <property type="project" value="TreeGrafter"/>
</dbReference>
<evidence type="ECO:0000256" key="4">
    <source>
        <dbReference type="SAM" id="MobiDB-lite"/>
    </source>
</evidence>
<dbReference type="InterPro" id="IPR027417">
    <property type="entry name" value="P-loop_NTPase"/>
</dbReference>
<name>A0A316VG07_9BASI</name>
<dbReference type="AlphaFoldDB" id="A0A316VG07"/>
<organism evidence="6 7">
    <name type="scientific">Meira miltonrushii</name>
    <dbReference type="NCBI Taxonomy" id="1280837"/>
    <lineage>
        <taxon>Eukaryota</taxon>
        <taxon>Fungi</taxon>
        <taxon>Dikarya</taxon>
        <taxon>Basidiomycota</taxon>
        <taxon>Ustilaginomycotina</taxon>
        <taxon>Exobasidiomycetes</taxon>
        <taxon>Exobasidiales</taxon>
        <taxon>Brachybasidiaceae</taxon>
        <taxon>Meira</taxon>
    </lineage>
</organism>
<proteinExistence type="inferred from homology"/>
<dbReference type="InterPro" id="IPR050168">
    <property type="entry name" value="AAA_ATPase_domain"/>
</dbReference>
<dbReference type="SUPFAM" id="SSF52540">
    <property type="entry name" value="P-loop containing nucleoside triphosphate hydrolases"/>
    <property type="match status" value="2"/>
</dbReference>
<dbReference type="FunFam" id="3.40.50.300:FF:000661">
    <property type="entry name" value="calmodulin-interacting protein 111 isoform X1"/>
    <property type="match status" value="1"/>
</dbReference>
<sequence>MKITIQQPKNDTATSTPTPQVNGALQKESAYATLGGLDAQIEELRKLVELPLKRPDLFQQYGLPAPRGLLLFGPPGTGKTTLAYSAAKSCVPTTSIETISGPELTSSLHGGTERALRKVFARARKNAPSVVIIDEIDALAPRRDGDVEGAGEVEKRVVATLLTLMDGLGADGKEDSRVVVIAATNRPNALDPALRRPGRLDREIEVGIPTSTARLEILQVLLKGVPHSLTSETIKAVADRTHGYAGADLSALVREAGMQALSRDMASAHADLSSQLENMSLASSQSNGLTESDFLFAQAKVRPSAMREISLELPKVTWDDIAPGQSGLDVQRKIRECVEWPLKHRSTMQRLGIDAPRGVLLYGPPGCSKTLIARALASESGLNFVAVKGPELLNKYVGESERALRDVFRKARAAAPSIIFFDEIDGMTTARGSGDGGDRLITTLLNEMDGVEQLSNVIVIAATNRPDVLDAALLRPGRLDRLLYVGPPDLEARKQILSKRTQAMALAEDVNLSLIADLTHGCSGAEVVSICNDAGLRAMNESISIEAVRQDHLESAAKQVRRRITPQMIRQYESWRDQLVL</sequence>
<dbReference type="FunCoup" id="A0A316VG07">
    <property type="interactions" value="351"/>
</dbReference>
<evidence type="ECO:0000313" key="6">
    <source>
        <dbReference type="EMBL" id="PWN36512.1"/>
    </source>
</evidence>
<reference evidence="6 7" key="1">
    <citation type="journal article" date="2018" name="Mol. Biol. Evol.">
        <title>Broad Genomic Sampling Reveals a Smut Pathogenic Ancestry of the Fungal Clade Ustilaginomycotina.</title>
        <authorList>
            <person name="Kijpornyongpan T."/>
            <person name="Mondo S.J."/>
            <person name="Barry K."/>
            <person name="Sandor L."/>
            <person name="Lee J."/>
            <person name="Lipzen A."/>
            <person name="Pangilinan J."/>
            <person name="LaButti K."/>
            <person name="Hainaut M."/>
            <person name="Henrissat B."/>
            <person name="Grigoriev I.V."/>
            <person name="Spatafora J.W."/>
            <person name="Aime M.C."/>
        </authorList>
    </citation>
    <scope>NUCLEOTIDE SEQUENCE [LARGE SCALE GENOMIC DNA]</scope>
    <source>
        <strain evidence="6 7">MCA 3882</strain>
    </source>
</reference>
<dbReference type="RefSeq" id="XP_025356814.1">
    <property type="nucleotide sequence ID" value="XM_025496310.1"/>
</dbReference>
<dbReference type="GO" id="GO:0016887">
    <property type="term" value="F:ATP hydrolysis activity"/>
    <property type="evidence" value="ECO:0007669"/>
    <property type="project" value="InterPro"/>
</dbReference>
<gene>
    <name evidence="6" type="ORF">FA14DRAFT_118769</name>
</gene>
<dbReference type="Pfam" id="PF00004">
    <property type="entry name" value="AAA"/>
    <property type="match status" value="2"/>
</dbReference>
<dbReference type="InParanoid" id="A0A316VG07"/>
<evidence type="ECO:0000313" key="7">
    <source>
        <dbReference type="Proteomes" id="UP000245771"/>
    </source>
</evidence>
<dbReference type="Pfam" id="PF17862">
    <property type="entry name" value="AAA_lid_3"/>
    <property type="match status" value="2"/>
</dbReference>
<dbReference type="InterPro" id="IPR003960">
    <property type="entry name" value="ATPase_AAA_CS"/>
</dbReference>
<dbReference type="InterPro" id="IPR003593">
    <property type="entry name" value="AAA+_ATPase"/>
</dbReference>
<dbReference type="InterPro" id="IPR041569">
    <property type="entry name" value="AAA_lid_3"/>
</dbReference>
<dbReference type="OrthoDB" id="27435at2759"/>
<dbReference type="FunFam" id="3.40.50.300:FF:001985">
    <property type="entry name" value="Chromosome 9, whole genome shotgun sequence"/>
    <property type="match status" value="1"/>
</dbReference>
<dbReference type="CDD" id="cd19511">
    <property type="entry name" value="RecA-like_CDC48_r2-like"/>
    <property type="match status" value="1"/>
</dbReference>
<dbReference type="InterPro" id="IPR003959">
    <property type="entry name" value="ATPase_AAA_core"/>
</dbReference>
<keyword evidence="7" id="KW-1185">Reference proteome</keyword>
<evidence type="ECO:0000256" key="2">
    <source>
        <dbReference type="ARBA" id="ARBA00022840"/>
    </source>
</evidence>
<dbReference type="Proteomes" id="UP000245771">
    <property type="component" value="Unassembled WGS sequence"/>
</dbReference>
<comment type="similarity">
    <text evidence="3">Belongs to the AAA ATPase family.</text>
</comment>
<evidence type="ECO:0000259" key="5">
    <source>
        <dbReference type="SMART" id="SM00382"/>
    </source>
</evidence>
<dbReference type="PROSITE" id="PS00674">
    <property type="entry name" value="AAA"/>
    <property type="match status" value="2"/>
</dbReference>
<evidence type="ECO:0000256" key="1">
    <source>
        <dbReference type="ARBA" id="ARBA00022741"/>
    </source>
</evidence>
<dbReference type="GeneID" id="37018091"/>
<protein>
    <submittedName>
        <fullName evidence="6">AAA-domain-containing protein</fullName>
    </submittedName>
</protein>
<feature type="domain" description="AAA+ ATPase" evidence="5">
    <location>
        <begin position="355"/>
        <end position="489"/>
    </location>
</feature>
<keyword evidence="1 3" id="KW-0547">Nucleotide-binding</keyword>
<dbReference type="Gene3D" id="1.10.8.60">
    <property type="match status" value="2"/>
</dbReference>
<dbReference type="PANTHER" id="PTHR23077:SF27">
    <property type="entry name" value="ATPASE FAMILY GENE 2 PROTEIN HOMOLOG A"/>
    <property type="match status" value="1"/>
</dbReference>
<dbReference type="PANTHER" id="PTHR23077">
    <property type="entry name" value="AAA-FAMILY ATPASE"/>
    <property type="match status" value="1"/>
</dbReference>
<dbReference type="GO" id="GO:0005524">
    <property type="term" value="F:ATP binding"/>
    <property type="evidence" value="ECO:0007669"/>
    <property type="project" value="UniProtKB-KW"/>
</dbReference>
<feature type="region of interest" description="Disordered" evidence="4">
    <location>
        <begin position="1"/>
        <end position="21"/>
    </location>
</feature>
<feature type="domain" description="AAA+ ATPase" evidence="5">
    <location>
        <begin position="65"/>
        <end position="210"/>
    </location>
</feature>
<evidence type="ECO:0000256" key="3">
    <source>
        <dbReference type="RuleBase" id="RU003651"/>
    </source>
</evidence>
<keyword evidence="2 3" id="KW-0067">ATP-binding</keyword>
<dbReference type="STRING" id="1280837.A0A316VG07"/>
<dbReference type="EMBL" id="KZ819602">
    <property type="protein sequence ID" value="PWN36512.1"/>
    <property type="molecule type" value="Genomic_DNA"/>
</dbReference>
<dbReference type="Gene3D" id="3.40.50.300">
    <property type="entry name" value="P-loop containing nucleotide triphosphate hydrolases"/>
    <property type="match status" value="2"/>
</dbReference>
<accession>A0A316VG07</accession>
<dbReference type="SMART" id="SM00382">
    <property type="entry name" value="AAA"/>
    <property type="match status" value="2"/>
</dbReference>